<dbReference type="InterPro" id="IPR051639">
    <property type="entry name" value="BCD1"/>
</dbReference>
<dbReference type="EMBL" id="CAXLJL010000234">
    <property type="protein sequence ID" value="CAL5134878.1"/>
    <property type="molecule type" value="Genomic_DNA"/>
</dbReference>
<dbReference type="PROSITE" id="PS51083">
    <property type="entry name" value="ZF_HIT"/>
    <property type="match status" value="1"/>
</dbReference>
<dbReference type="SUPFAM" id="SSF144232">
    <property type="entry name" value="HIT/MYND zinc finger-like"/>
    <property type="match status" value="1"/>
</dbReference>
<dbReference type="InterPro" id="IPR048371">
    <property type="entry name" value="ZNHIT3_C"/>
</dbReference>
<feature type="domain" description="HIT-type" evidence="12">
    <location>
        <begin position="7"/>
        <end position="40"/>
    </location>
</feature>
<keyword evidence="7 11" id="KW-0863">Zinc-finger</keyword>
<evidence type="ECO:0000256" key="10">
    <source>
        <dbReference type="ARBA" id="ARBA00046946"/>
    </source>
</evidence>
<dbReference type="GO" id="GO:0048254">
    <property type="term" value="P:snoRNA localization"/>
    <property type="evidence" value="ECO:0007669"/>
    <property type="project" value="TreeGrafter"/>
</dbReference>
<accession>A0AAV2TIB1</accession>
<evidence type="ECO:0000256" key="2">
    <source>
        <dbReference type="ARBA" id="ARBA00004496"/>
    </source>
</evidence>
<dbReference type="GO" id="GO:0008270">
    <property type="term" value="F:zinc ion binding"/>
    <property type="evidence" value="ECO:0007669"/>
    <property type="project" value="UniProtKB-UniRule"/>
</dbReference>
<dbReference type="GO" id="GO:0005737">
    <property type="term" value="C:cytoplasm"/>
    <property type="evidence" value="ECO:0007669"/>
    <property type="project" value="UniProtKB-SubCell"/>
</dbReference>
<dbReference type="GO" id="GO:0005634">
    <property type="term" value="C:nucleus"/>
    <property type="evidence" value="ECO:0007669"/>
    <property type="project" value="UniProtKB-SubCell"/>
</dbReference>
<dbReference type="InterPro" id="IPR007529">
    <property type="entry name" value="Znf_HIT"/>
</dbReference>
<evidence type="ECO:0000313" key="13">
    <source>
        <dbReference type="EMBL" id="CAL5134878.1"/>
    </source>
</evidence>
<comment type="caution">
    <text evidence="13">The sequence shown here is derived from an EMBL/GenBank/DDBJ whole genome shotgun (WGS) entry which is preliminary data.</text>
</comment>
<reference evidence="13" key="1">
    <citation type="submission" date="2024-06" db="EMBL/GenBank/DDBJ databases">
        <authorList>
            <person name="Liu X."/>
            <person name="Lenzi L."/>
            <person name="Haldenby T S."/>
            <person name="Uol C."/>
        </authorList>
    </citation>
    <scope>NUCLEOTIDE SEQUENCE</scope>
</reference>
<dbReference type="GO" id="GO:0070761">
    <property type="term" value="C:pre-snoRNP complex"/>
    <property type="evidence" value="ECO:0007669"/>
    <property type="project" value="TreeGrafter"/>
</dbReference>
<dbReference type="Pfam" id="PF21373">
    <property type="entry name" value="ZNHIT3_C"/>
    <property type="match status" value="1"/>
</dbReference>
<name>A0AAV2TIB1_CALDB</name>
<dbReference type="PANTHER" id="PTHR13483">
    <property type="entry name" value="BOX C_D SNORNA PROTEIN 1-RELATED"/>
    <property type="match status" value="1"/>
</dbReference>
<evidence type="ECO:0000256" key="1">
    <source>
        <dbReference type="ARBA" id="ARBA00004123"/>
    </source>
</evidence>
<sequence length="142" mass="15988">MGKTNPCNVCSEAQAKYKCPGCLITYCSVSCYKKHKLDGCEKPKTAFAVPSMDKFQTVSSPPEASQSAFVLEDDGVDYVPSKKLHLLRQSDRLRDLLKNHHLQAYLKNINNSSRPDLAMEKAMREPLFIEFADECLRVIQSS</sequence>
<evidence type="ECO:0000256" key="9">
    <source>
        <dbReference type="ARBA" id="ARBA00023242"/>
    </source>
</evidence>
<keyword evidence="5" id="KW-0597">Phosphoprotein</keyword>
<comment type="subcellular location">
    <subcellularLocation>
        <location evidence="2">Cytoplasm</location>
    </subcellularLocation>
    <subcellularLocation>
        <location evidence="1">Nucleus</location>
    </subcellularLocation>
</comment>
<evidence type="ECO:0000256" key="8">
    <source>
        <dbReference type="ARBA" id="ARBA00022833"/>
    </source>
</evidence>
<comment type="subunit">
    <text evidence="10">Thyroid receptor interacting proteins (TRIPs) specifically interact with the ligand binding domain of the thyroid receptor (TR). Requires the presence of thyroid hormone for its interaction. Interacts with NUFIP1. Interacts (via HIT-type zinc finger) with the RUVBL1/RUVBL2 complex in the presence of ADP.</text>
</comment>
<dbReference type="Pfam" id="PF04438">
    <property type="entry name" value="zf-HIT"/>
    <property type="match status" value="1"/>
</dbReference>
<organism evidence="13 14">
    <name type="scientific">Calicophoron daubneyi</name>
    <name type="common">Rumen fluke</name>
    <name type="synonym">Paramphistomum daubneyi</name>
    <dbReference type="NCBI Taxonomy" id="300641"/>
    <lineage>
        <taxon>Eukaryota</taxon>
        <taxon>Metazoa</taxon>
        <taxon>Spiralia</taxon>
        <taxon>Lophotrochozoa</taxon>
        <taxon>Platyhelminthes</taxon>
        <taxon>Trematoda</taxon>
        <taxon>Digenea</taxon>
        <taxon>Plagiorchiida</taxon>
        <taxon>Pronocephalata</taxon>
        <taxon>Paramphistomoidea</taxon>
        <taxon>Paramphistomidae</taxon>
        <taxon>Calicophoron</taxon>
    </lineage>
</organism>
<evidence type="ECO:0000256" key="7">
    <source>
        <dbReference type="ARBA" id="ARBA00022771"/>
    </source>
</evidence>
<dbReference type="Gene3D" id="3.30.60.190">
    <property type="match status" value="1"/>
</dbReference>
<dbReference type="PANTHER" id="PTHR13483:SF11">
    <property type="entry name" value="ZINC FINGER HIT DOMAIN-CONTAINING PROTEIN 3"/>
    <property type="match status" value="1"/>
</dbReference>
<protein>
    <recommendedName>
        <fullName evidence="3">Zinc finger HIT domain-containing protein 3</fullName>
    </recommendedName>
</protein>
<evidence type="ECO:0000256" key="11">
    <source>
        <dbReference type="PROSITE-ProRule" id="PRU00453"/>
    </source>
</evidence>
<dbReference type="AlphaFoldDB" id="A0AAV2TIB1"/>
<dbReference type="GO" id="GO:0000492">
    <property type="term" value="P:box C/D snoRNP assembly"/>
    <property type="evidence" value="ECO:0007669"/>
    <property type="project" value="TreeGrafter"/>
</dbReference>
<evidence type="ECO:0000313" key="14">
    <source>
        <dbReference type="Proteomes" id="UP001497525"/>
    </source>
</evidence>
<keyword evidence="4" id="KW-0963">Cytoplasm</keyword>
<evidence type="ECO:0000256" key="3">
    <source>
        <dbReference type="ARBA" id="ARBA00021568"/>
    </source>
</evidence>
<evidence type="ECO:0000256" key="5">
    <source>
        <dbReference type="ARBA" id="ARBA00022553"/>
    </source>
</evidence>
<evidence type="ECO:0000256" key="6">
    <source>
        <dbReference type="ARBA" id="ARBA00022723"/>
    </source>
</evidence>
<keyword evidence="9" id="KW-0539">Nucleus</keyword>
<evidence type="ECO:0000259" key="12">
    <source>
        <dbReference type="PROSITE" id="PS51083"/>
    </source>
</evidence>
<gene>
    <name evidence="13" type="ORF">CDAUBV1_LOCUS8831</name>
</gene>
<dbReference type="Proteomes" id="UP001497525">
    <property type="component" value="Unassembled WGS sequence"/>
</dbReference>
<proteinExistence type="predicted"/>
<keyword evidence="6" id="KW-0479">Metal-binding</keyword>
<dbReference type="GO" id="GO:0000463">
    <property type="term" value="P:maturation of LSU-rRNA from tricistronic rRNA transcript (SSU-rRNA, 5.8S rRNA, LSU-rRNA)"/>
    <property type="evidence" value="ECO:0007669"/>
    <property type="project" value="TreeGrafter"/>
</dbReference>
<dbReference type="CDD" id="cd23024">
    <property type="entry name" value="zf-HIT_ZNHIT2-3"/>
    <property type="match status" value="1"/>
</dbReference>
<evidence type="ECO:0000256" key="4">
    <source>
        <dbReference type="ARBA" id="ARBA00022490"/>
    </source>
</evidence>
<keyword evidence="8" id="KW-0862">Zinc</keyword>